<dbReference type="GO" id="GO:0003887">
    <property type="term" value="F:DNA-directed DNA polymerase activity"/>
    <property type="evidence" value="ECO:0007669"/>
    <property type="project" value="InterPro"/>
</dbReference>
<dbReference type="Gene3D" id="3.40.50.300">
    <property type="entry name" value="P-loop containing nucleotide triphosphate hydrolases"/>
    <property type="match status" value="1"/>
</dbReference>
<organism evidence="2 3">
    <name type="scientific">Candidatus Amesbacteria bacterium RIFCSPLOWO2_01_FULL_48_25</name>
    <dbReference type="NCBI Taxonomy" id="1797259"/>
    <lineage>
        <taxon>Bacteria</taxon>
        <taxon>Candidatus Amesiibacteriota</taxon>
    </lineage>
</organism>
<dbReference type="InterPro" id="IPR027417">
    <property type="entry name" value="P-loop_NTPase"/>
</dbReference>
<reference evidence="2 3" key="1">
    <citation type="journal article" date="2016" name="Nat. Commun.">
        <title>Thousands of microbial genomes shed light on interconnected biogeochemical processes in an aquifer system.</title>
        <authorList>
            <person name="Anantharaman K."/>
            <person name="Brown C.T."/>
            <person name="Hug L.A."/>
            <person name="Sharon I."/>
            <person name="Castelle C.J."/>
            <person name="Probst A.J."/>
            <person name="Thomas B.C."/>
            <person name="Singh A."/>
            <person name="Wilkins M.J."/>
            <person name="Karaoz U."/>
            <person name="Brodie E.L."/>
            <person name="Williams K.H."/>
            <person name="Hubbard S.S."/>
            <person name="Banfield J.F."/>
        </authorList>
    </citation>
    <scope>NUCLEOTIDE SEQUENCE [LARGE SCALE GENOMIC DNA]</scope>
</reference>
<dbReference type="Proteomes" id="UP000177080">
    <property type="component" value="Unassembled WGS sequence"/>
</dbReference>
<proteinExistence type="predicted"/>
<protein>
    <recommendedName>
        <fullName evidence="1">DNA polymerase III delta N-terminal domain-containing protein</fullName>
    </recommendedName>
</protein>
<dbReference type="InterPro" id="IPR010372">
    <property type="entry name" value="DNA_pol3_delta_N"/>
</dbReference>
<dbReference type="GO" id="GO:0006260">
    <property type="term" value="P:DNA replication"/>
    <property type="evidence" value="ECO:0007669"/>
    <property type="project" value="InterPro"/>
</dbReference>
<evidence type="ECO:0000313" key="2">
    <source>
        <dbReference type="EMBL" id="OGD03901.1"/>
    </source>
</evidence>
<dbReference type="AlphaFoldDB" id="A0A1F4ZCC4"/>
<evidence type="ECO:0000313" key="3">
    <source>
        <dbReference type="Proteomes" id="UP000177080"/>
    </source>
</evidence>
<dbReference type="STRING" id="1797259.A2989_04340"/>
<dbReference type="Pfam" id="PF06144">
    <property type="entry name" value="DNA_pol3_delta"/>
    <property type="match status" value="1"/>
</dbReference>
<sequence>MIILHGDNQITSRDHFLSAKHAAIKQGLNIVDLSGDSLQIGQLIQAVESKSLFGPANAVFIENLLSSRPSAAKKELIKYIEKNQAESIIIWESKDVSSQLKTIDPKLTTKYDLPKHIFAFLDNPTVSTLHLALGTAPVEQIFASLCTRLHKVLLGQGHFTRQFSNSQLAILNSQLLDIDYKLKTGSLPYDLTAALELWLVKIDK</sequence>
<gene>
    <name evidence="2" type="ORF">A2989_04340</name>
</gene>
<dbReference type="GO" id="GO:0009360">
    <property type="term" value="C:DNA polymerase III complex"/>
    <property type="evidence" value="ECO:0007669"/>
    <property type="project" value="InterPro"/>
</dbReference>
<dbReference type="EMBL" id="MEXN01000004">
    <property type="protein sequence ID" value="OGD03901.1"/>
    <property type="molecule type" value="Genomic_DNA"/>
</dbReference>
<name>A0A1F4ZCC4_9BACT</name>
<dbReference type="GO" id="GO:0003677">
    <property type="term" value="F:DNA binding"/>
    <property type="evidence" value="ECO:0007669"/>
    <property type="project" value="InterPro"/>
</dbReference>
<accession>A0A1F4ZCC4</accession>
<evidence type="ECO:0000259" key="1">
    <source>
        <dbReference type="Pfam" id="PF06144"/>
    </source>
</evidence>
<comment type="caution">
    <text evidence="2">The sequence shown here is derived from an EMBL/GenBank/DDBJ whole genome shotgun (WGS) entry which is preliminary data.</text>
</comment>
<feature type="domain" description="DNA polymerase III delta N-terminal" evidence="1">
    <location>
        <begin position="27"/>
        <end position="101"/>
    </location>
</feature>